<evidence type="ECO:0000259" key="3">
    <source>
        <dbReference type="Pfam" id="PF22725"/>
    </source>
</evidence>
<protein>
    <recommendedName>
        <fullName evidence="6">Oxidoreductase</fullName>
    </recommendedName>
</protein>
<proteinExistence type="predicted"/>
<dbReference type="EMBL" id="BAAAVI010000106">
    <property type="protein sequence ID" value="GAA2910714.1"/>
    <property type="molecule type" value="Genomic_DNA"/>
</dbReference>
<sequence length="343" mass="35889">MGAGNVAARHARVLSGFPDVRIAGVADTDAARAARLAREYGAASYGSHTALLRDERLDAVYVCVPPFAHGPIELAVLDAGLSLFVEKPLALDEGTARRVAATARRTGAVTAVGHHWRYMDVVDEARRRLGDRPVRLALGMWLDKVPPVPWWPRLDGSGGQVVEQAVHVLDLARLLVGEVAEVSAHESGHPPEQAEGAAGPGGAGGAAGKDGTAGIGGADGTAGRVGAATGALLRFRDGAAGILGATCLLSWKHRAGLEIYAEGLALRISEDRMVVDSDRGREVVTESGDARRRVDRAFVDAVLHRGEDVRAPYEDALRTHRLACAVARAAASGVPVTLDDDEG</sequence>
<feature type="compositionally biased region" description="Gly residues" evidence="1">
    <location>
        <begin position="198"/>
        <end position="210"/>
    </location>
</feature>
<dbReference type="PANTHER" id="PTHR43249:SF1">
    <property type="entry name" value="D-GLUCOSIDE 3-DEHYDROGENASE"/>
    <property type="match status" value="1"/>
</dbReference>
<dbReference type="Gene3D" id="3.40.50.720">
    <property type="entry name" value="NAD(P)-binding Rossmann-like Domain"/>
    <property type="match status" value="1"/>
</dbReference>
<feature type="region of interest" description="Disordered" evidence="1">
    <location>
        <begin position="182"/>
        <end position="210"/>
    </location>
</feature>
<evidence type="ECO:0000256" key="1">
    <source>
        <dbReference type="SAM" id="MobiDB-lite"/>
    </source>
</evidence>
<reference evidence="4 5" key="1">
    <citation type="journal article" date="2019" name="Int. J. Syst. Evol. Microbiol.">
        <title>The Global Catalogue of Microorganisms (GCM) 10K type strain sequencing project: providing services to taxonomists for standard genome sequencing and annotation.</title>
        <authorList>
            <consortium name="The Broad Institute Genomics Platform"/>
            <consortium name="The Broad Institute Genome Sequencing Center for Infectious Disease"/>
            <person name="Wu L."/>
            <person name="Ma J."/>
        </authorList>
    </citation>
    <scope>NUCLEOTIDE SEQUENCE [LARGE SCALE GENOMIC DNA]</scope>
    <source>
        <strain evidence="4 5">JCM 6242</strain>
    </source>
</reference>
<dbReference type="InterPro" id="IPR036291">
    <property type="entry name" value="NAD(P)-bd_dom_sf"/>
</dbReference>
<name>A0ABN3WDM8_9ACTN</name>
<dbReference type="InterPro" id="IPR052515">
    <property type="entry name" value="Gfo/Idh/MocA_Oxidoreductase"/>
</dbReference>
<dbReference type="InterPro" id="IPR000683">
    <property type="entry name" value="Gfo/Idh/MocA-like_OxRdtase_N"/>
</dbReference>
<feature type="domain" description="GFO/IDH/MocA-like oxidoreductase" evidence="3">
    <location>
        <begin position="144"/>
        <end position="262"/>
    </location>
</feature>
<evidence type="ECO:0008006" key="6">
    <source>
        <dbReference type="Google" id="ProtNLM"/>
    </source>
</evidence>
<accession>A0ABN3WDM8</accession>
<dbReference type="Proteomes" id="UP001500831">
    <property type="component" value="Unassembled WGS sequence"/>
</dbReference>
<keyword evidence="5" id="KW-1185">Reference proteome</keyword>
<evidence type="ECO:0000259" key="2">
    <source>
        <dbReference type="Pfam" id="PF01408"/>
    </source>
</evidence>
<evidence type="ECO:0000313" key="5">
    <source>
        <dbReference type="Proteomes" id="UP001500831"/>
    </source>
</evidence>
<dbReference type="Pfam" id="PF01408">
    <property type="entry name" value="GFO_IDH_MocA"/>
    <property type="match status" value="1"/>
</dbReference>
<comment type="caution">
    <text evidence="4">The sequence shown here is derived from an EMBL/GenBank/DDBJ whole genome shotgun (WGS) entry which is preliminary data.</text>
</comment>
<dbReference type="PANTHER" id="PTHR43249">
    <property type="entry name" value="UDP-N-ACETYL-2-AMINO-2-DEOXY-D-GLUCURONATE OXIDASE"/>
    <property type="match status" value="1"/>
</dbReference>
<dbReference type="SUPFAM" id="SSF51735">
    <property type="entry name" value="NAD(P)-binding Rossmann-fold domains"/>
    <property type="match status" value="1"/>
</dbReference>
<dbReference type="Gene3D" id="3.30.360.10">
    <property type="entry name" value="Dihydrodipicolinate Reductase, domain 2"/>
    <property type="match status" value="1"/>
</dbReference>
<dbReference type="InterPro" id="IPR055170">
    <property type="entry name" value="GFO_IDH_MocA-like_dom"/>
</dbReference>
<dbReference type="RefSeq" id="WP_344981833.1">
    <property type="nucleotide sequence ID" value="NZ_BAAAVI010000106.1"/>
</dbReference>
<feature type="domain" description="Gfo/Idh/MocA-like oxidoreductase N-terminal" evidence="2">
    <location>
        <begin position="2"/>
        <end position="114"/>
    </location>
</feature>
<gene>
    <name evidence="4" type="ORF">GCM10010517_77200</name>
</gene>
<dbReference type="Pfam" id="PF22725">
    <property type="entry name" value="GFO_IDH_MocA_C3"/>
    <property type="match status" value="1"/>
</dbReference>
<evidence type="ECO:0000313" key="4">
    <source>
        <dbReference type="EMBL" id="GAA2910714.1"/>
    </source>
</evidence>
<organism evidence="4 5">
    <name type="scientific">Streptosporangium fragile</name>
    <dbReference type="NCBI Taxonomy" id="46186"/>
    <lineage>
        <taxon>Bacteria</taxon>
        <taxon>Bacillati</taxon>
        <taxon>Actinomycetota</taxon>
        <taxon>Actinomycetes</taxon>
        <taxon>Streptosporangiales</taxon>
        <taxon>Streptosporangiaceae</taxon>
        <taxon>Streptosporangium</taxon>
    </lineage>
</organism>
<dbReference type="SUPFAM" id="SSF55347">
    <property type="entry name" value="Glyceraldehyde-3-phosphate dehydrogenase-like, C-terminal domain"/>
    <property type="match status" value="1"/>
</dbReference>